<feature type="transmembrane region" description="Helical" evidence="2">
    <location>
        <begin position="51"/>
        <end position="72"/>
    </location>
</feature>
<keyword evidence="4" id="KW-1185">Reference proteome</keyword>
<evidence type="ECO:0000313" key="4">
    <source>
        <dbReference type="Proteomes" id="UP000836841"/>
    </source>
</evidence>
<dbReference type="InterPro" id="IPR002528">
    <property type="entry name" value="MATE_fam"/>
</dbReference>
<dbReference type="EMBL" id="OU466860">
    <property type="protein sequence ID" value="CAH2060193.1"/>
    <property type="molecule type" value="Genomic_DNA"/>
</dbReference>
<organism evidence="3 4">
    <name type="scientific">Thlaspi arvense</name>
    <name type="common">Field penny-cress</name>
    <dbReference type="NCBI Taxonomy" id="13288"/>
    <lineage>
        <taxon>Eukaryota</taxon>
        <taxon>Viridiplantae</taxon>
        <taxon>Streptophyta</taxon>
        <taxon>Embryophyta</taxon>
        <taxon>Tracheophyta</taxon>
        <taxon>Spermatophyta</taxon>
        <taxon>Magnoliopsida</taxon>
        <taxon>eudicotyledons</taxon>
        <taxon>Gunneridae</taxon>
        <taxon>Pentapetalae</taxon>
        <taxon>rosids</taxon>
        <taxon>malvids</taxon>
        <taxon>Brassicales</taxon>
        <taxon>Brassicaceae</taxon>
        <taxon>Thlaspideae</taxon>
        <taxon>Thlaspi</taxon>
    </lineage>
</organism>
<dbReference type="Pfam" id="PF01554">
    <property type="entry name" value="MatE"/>
    <property type="match status" value="1"/>
</dbReference>
<evidence type="ECO:0000256" key="1">
    <source>
        <dbReference type="ARBA" id="ARBA00010199"/>
    </source>
</evidence>
<feature type="transmembrane region" description="Helical" evidence="2">
    <location>
        <begin position="117"/>
        <end position="137"/>
    </location>
</feature>
<feature type="transmembrane region" description="Helical" evidence="2">
    <location>
        <begin position="84"/>
        <end position="105"/>
    </location>
</feature>
<feature type="transmembrane region" description="Helical" evidence="2">
    <location>
        <begin position="143"/>
        <end position="168"/>
    </location>
</feature>
<dbReference type="GO" id="GO:0016020">
    <property type="term" value="C:membrane"/>
    <property type="evidence" value="ECO:0007669"/>
    <property type="project" value="InterPro"/>
</dbReference>
<protein>
    <recommendedName>
        <fullName evidence="5">Protein DETOXIFICATION</fullName>
    </recommendedName>
</protein>
<evidence type="ECO:0000256" key="2">
    <source>
        <dbReference type="SAM" id="Phobius"/>
    </source>
</evidence>
<dbReference type="Proteomes" id="UP000836841">
    <property type="component" value="Chromosome 4"/>
</dbReference>
<comment type="similarity">
    <text evidence="1">Belongs to the multi antimicrobial extrusion (MATE) (TC 2.A.66.1) family.</text>
</comment>
<proteinExistence type="inferred from homology"/>
<keyword evidence="2" id="KW-0472">Membrane</keyword>
<reference evidence="3 4" key="1">
    <citation type="submission" date="2022-03" db="EMBL/GenBank/DDBJ databases">
        <authorList>
            <person name="Nunn A."/>
            <person name="Chopra R."/>
            <person name="Nunn A."/>
            <person name="Contreras Garrido A."/>
        </authorList>
    </citation>
    <scope>NUCLEOTIDE SEQUENCE [LARGE SCALE GENOMIC DNA]</scope>
</reference>
<evidence type="ECO:0000313" key="3">
    <source>
        <dbReference type="EMBL" id="CAH2060193.1"/>
    </source>
</evidence>
<dbReference type="GO" id="GO:0042910">
    <property type="term" value="F:xenobiotic transmembrane transporter activity"/>
    <property type="evidence" value="ECO:0007669"/>
    <property type="project" value="InterPro"/>
</dbReference>
<keyword evidence="2" id="KW-1133">Transmembrane helix</keyword>
<dbReference type="GO" id="GO:0015297">
    <property type="term" value="F:antiporter activity"/>
    <property type="evidence" value="ECO:0007669"/>
    <property type="project" value="InterPro"/>
</dbReference>
<keyword evidence="2" id="KW-0812">Transmembrane</keyword>
<gene>
    <name evidence="3" type="ORF">TAV2_LOCUS13072</name>
</gene>
<accession>A0AAU9SCX5</accession>
<dbReference type="PANTHER" id="PTHR11206">
    <property type="entry name" value="MULTIDRUG RESISTANCE PROTEIN"/>
    <property type="match status" value="1"/>
</dbReference>
<sequence>MTSTMRDRDGEAEAIENVPLLRDQNAAEEAWNGECIGNVVWSSVWSVERSWIVLFLCSILLLPMFFIVTPILKLLGQPDNIAELSGTVAVWVIPVQFAFSFVLPINRFLQCQLQNRVIAITAGVTLVVHIFVCWLFVNGLKLGVIGTMATVSVSWWLNVIILFTYIICGGCPLTWTGFSIEAFTGLWEFTKLSLPLPES</sequence>
<evidence type="ECO:0008006" key="5">
    <source>
        <dbReference type="Google" id="ProtNLM"/>
    </source>
</evidence>
<dbReference type="AlphaFoldDB" id="A0AAU9SCX5"/>
<name>A0AAU9SCX5_THLAR</name>